<evidence type="ECO:0000256" key="1">
    <source>
        <dbReference type="ARBA" id="ARBA00008005"/>
    </source>
</evidence>
<evidence type="ECO:0000259" key="2">
    <source>
        <dbReference type="Pfam" id="PF04984"/>
    </source>
</evidence>
<protein>
    <recommendedName>
        <fullName evidence="2">Tail sheath protein subtilisin-like domain-containing protein</fullName>
    </recommendedName>
</protein>
<dbReference type="Pfam" id="PF04984">
    <property type="entry name" value="Phage_sheath_1"/>
    <property type="match status" value="1"/>
</dbReference>
<dbReference type="EMBL" id="FQUE01000002">
    <property type="protein sequence ID" value="SHE79368.1"/>
    <property type="molecule type" value="Genomic_DNA"/>
</dbReference>
<evidence type="ECO:0000313" key="4">
    <source>
        <dbReference type="Proteomes" id="UP000183987"/>
    </source>
</evidence>
<dbReference type="STRING" id="366533.SAMN05444339_10280"/>
<reference evidence="4" key="1">
    <citation type="submission" date="2016-11" db="EMBL/GenBank/DDBJ databases">
        <authorList>
            <person name="Varghese N."/>
            <person name="Submissions S."/>
        </authorList>
    </citation>
    <scope>NUCLEOTIDE SEQUENCE [LARGE SCALE GENOMIC DNA]</scope>
    <source>
        <strain evidence="4">DSM 29326</strain>
    </source>
</reference>
<dbReference type="InterPro" id="IPR052042">
    <property type="entry name" value="Tail_sheath_structural"/>
</dbReference>
<dbReference type="InterPro" id="IPR035089">
    <property type="entry name" value="Phage_sheath_subtilisin"/>
</dbReference>
<keyword evidence="4" id="KW-1185">Reference proteome</keyword>
<comment type="similarity">
    <text evidence="1">Belongs to the myoviridae tail sheath protein family.</text>
</comment>
<gene>
    <name evidence="3" type="ORF">SAMN05444339_10280</name>
</gene>
<accession>A0A1M4WDN9</accession>
<dbReference type="PANTHER" id="PTHR35861:SF1">
    <property type="entry name" value="PHAGE TAIL SHEATH PROTEIN"/>
    <property type="match status" value="1"/>
</dbReference>
<proteinExistence type="inferred from homology"/>
<dbReference type="InterPro" id="IPR019793">
    <property type="entry name" value="Peroxidases_heam-ligand_BS"/>
</dbReference>
<dbReference type="RefSeq" id="WP_072856241.1">
    <property type="nucleotide sequence ID" value="NZ_FQUE01000002.1"/>
</dbReference>
<name>A0A1M4WDN9_LOKAT</name>
<dbReference type="OrthoDB" id="9767864at2"/>
<feature type="domain" description="Tail sheath protein subtilisin-like" evidence="2">
    <location>
        <begin position="215"/>
        <end position="344"/>
    </location>
</feature>
<dbReference type="PANTHER" id="PTHR35861">
    <property type="match status" value="1"/>
</dbReference>
<evidence type="ECO:0000313" key="3">
    <source>
        <dbReference type="EMBL" id="SHE79368.1"/>
    </source>
</evidence>
<dbReference type="Proteomes" id="UP000183987">
    <property type="component" value="Unassembled WGS sequence"/>
</dbReference>
<organism evidence="3 4">
    <name type="scientific">Loktanella atrilutea</name>
    <dbReference type="NCBI Taxonomy" id="366533"/>
    <lineage>
        <taxon>Bacteria</taxon>
        <taxon>Pseudomonadati</taxon>
        <taxon>Pseudomonadota</taxon>
        <taxon>Alphaproteobacteria</taxon>
        <taxon>Rhodobacterales</taxon>
        <taxon>Roseobacteraceae</taxon>
        <taxon>Loktanella</taxon>
    </lineage>
</organism>
<sequence length="469" mass="48621">MVEKFHGARVFQSGNDPVSVSLVSTSTVGLLIAVDPTDLPSGVAIDTPILLNAATDAAQLPANVREHVDSVYDQSGCQIVLILIDAGAEDSETQAAAVGDATQLTGIHAFKKATSLGLPSPKILAAPGLTVGSVADGVLTATVTAGGTGYTTADVTVAGATGGTGAELEAVMAGGVITGINIIKPGTGYTGALTVTITGDGSDATGSATAGTVLNAVIAEAQGIAETLRGFFYADGPDGTDAQAVQARQLIGSRYVKFVDPRVLKSVDGTPVAYPSSAIWAGLRSKMDQLFGPHYEESNQLINGIQGTNRPVTYGVQSNYLNQNGVNTIINRGNGFRTWGARTCAVGTIWEFASVVRMANLVNESIERAFIQFVDRPITKGLLDQMTMSGLAVLVSLENQGMLLPGSEFGLSSEQTGDDGVQGILKFAMRYEPPAPANDIRIAAYRNTTIAYELLYDQISGTVDTGNLI</sequence>
<dbReference type="AlphaFoldDB" id="A0A1M4WDN9"/>
<dbReference type="PROSITE" id="PS00435">
    <property type="entry name" value="PEROXIDASE_1"/>
    <property type="match status" value="1"/>
</dbReference>